<dbReference type="Gene3D" id="3.90.550.10">
    <property type="entry name" value="Spore Coat Polysaccharide Biosynthesis Protein SpsA, Chain A"/>
    <property type="match status" value="1"/>
</dbReference>
<dbReference type="InterPro" id="IPR011831">
    <property type="entry name" value="ADP-Glc_PPase"/>
</dbReference>
<dbReference type="EMBL" id="JAPJDZ010000027">
    <property type="protein sequence ID" value="MDP5136621.1"/>
    <property type="molecule type" value="Genomic_DNA"/>
</dbReference>
<comment type="caution">
    <text evidence="6">The sequence shown here is derived from an EMBL/GenBank/DDBJ whole genome shotgun (WGS) entry which is preliminary data.</text>
</comment>
<evidence type="ECO:0000313" key="6">
    <source>
        <dbReference type="EMBL" id="MDP5136621.1"/>
    </source>
</evidence>
<accession>A0ABT9I129</accession>
<comment type="similarity">
    <text evidence="1">Belongs to the bacterial/plant glucose-1-phosphate adenylyltransferase family.</text>
</comment>
<dbReference type="InterPro" id="IPR005835">
    <property type="entry name" value="NTP_transferase_dom"/>
</dbReference>
<sequence>MCKLLSIVLAGGTGSRLRPLTQKQCKPALAFAYQRRIIDFVLSNLWHSGFHQVMVLTQYRPAALHRHLNTFWQPRFNRDGQLKVHQAPSHLQQGTAGAVASLLDVIQHYHADVIAILSADHIYKMDYRQMLAFHQHHKAAVTVAAVAVPVSHAHQFGIITTDKQQRVCGFAEKPSGNIKQIKNKPGYALASMGNYLFNANYLCQLLAKLASDKPHDFGHDILPKLFNQQQACVYDFSNNTIPGQQSLPQYWQDVGTLSAYFQSKLDILHHPEWLEGNTQLWPILASELPKSNTKHCVSKLQRNSLDLAHPLYF</sequence>
<reference evidence="6 7" key="1">
    <citation type="submission" date="2022-11" db="EMBL/GenBank/DDBJ databases">
        <title>Viruses from the air-sea interface of a natural surface slick.</title>
        <authorList>
            <person name="Rahlff J."/>
            <person name="Holmfeldt K."/>
        </authorList>
    </citation>
    <scope>NUCLEOTIDE SEQUENCE [LARGE SCALE GENOMIC DNA]</scope>
    <source>
        <strain evidence="6 7">SMS4</strain>
    </source>
</reference>
<protein>
    <submittedName>
        <fullName evidence="6">Sugar phosphate nucleotidyltransferase</fullName>
    </submittedName>
</protein>
<name>A0ABT9I129_9GAMM</name>
<dbReference type="InterPro" id="IPR029044">
    <property type="entry name" value="Nucleotide-diphossugar_trans"/>
</dbReference>
<evidence type="ECO:0000313" key="7">
    <source>
        <dbReference type="Proteomes" id="UP001231109"/>
    </source>
</evidence>
<dbReference type="Proteomes" id="UP001231109">
    <property type="component" value="Unassembled WGS sequence"/>
</dbReference>
<keyword evidence="2" id="KW-0808">Transferase</keyword>
<evidence type="ECO:0000256" key="2">
    <source>
        <dbReference type="ARBA" id="ARBA00022679"/>
    </source>
</evidence>
<evidence type="ECO:0000256" key="4">
    <source>
        <dbReference type="ARBA" id="ARBA00023056"/>
    </source>
</evidence>
<evidence type="ECO:0000259" key="5">
    <source>
        <dbReference type="Pfam" id="PF00483"/>
    </source>
</evidence>
<keyword evidence="3" id="KW-0548">Nucleotidyltransferase</keyword>
<dbReference type="SUPFAM" id="SSF53448">
    <property type="entry name" value="Nucleotide-diphospho-sugar transferases"/>
    <property type="match status" value="1"/>
</dbReference>
<keyword evidence="4" id="KW-0320">Glycogen biosynthesis</keyword>
<organism evidence="6 7">
    <name type="scientific">Rheinheimera baltica</name>
    <dbReference type="NCBI Taxonomy" id="67576"/>
    <lineage>
        <taxon>Bacteria</taxon>
        <taxon>Pseudomonadati</taxon>
        <taxon>Pseudomonadota</taxon>
        <taxon>Gammaproteobacteria</taxon>
        <taxon>Chromatiales</taxon>
        <taxon>Chromatiaceae</taxon>
        <taxon>Rheinheimera</taxon>
    </lineage>
</organism>
<dbReference type="RefSeq" id="WP_051220040.1">
    <property type="nucleotide sequence ID" value="NZ_JAPJDY010000009.1"/>
</dbReference>
<proteinExistence type="inferred from homology"/>
<dbReference type="PANTHER" id="PTHR43523:SF2">
    <property type="entry name" value="GLUCOSE-1-PHOSPHATE ADENYLYLTRANSFERASE"/>
    <property type="match status" value="1"/>
</dbReference>
<evidence type="ECO:0000256" key="3">
    <source>
        <dbReference type="ARBA" id="ARBA00022695"/>
    </source>
</evidence>
<evidence type="ECO:0000256" key="1">
    <source>
        <dbReference type="ARBA" id="ARBA00010443"/>
    </source>
</evidence>
<dbReference type="Pfam" id="PF00483">
    <property type="entry name" value="NTP_transferase"/>
    <property type="match status" value="1"/>
</dbReference>
<gene>
    <name evidence="6" type="ORF">ORJ04_11755</name>
</gene>
<feature type="domain" description="Nucleotidyl transferase" evidence="5">
    <location>
        <begin position="6"/>
        <end position="268"/>
    </location>
</feature>
<dbReference type="PANTHER" id="PTHR43523">
    <property type="entry name" value="GLUCOSE-1-PHOSPHATE ADENYLYLTRANSFERASE-RELATED"/>
    <property type="match status" value="1"/>
</dbReference>
<keyword evidence="7" id="KW-1185">Reference proteome</keyword>